<name>A0A6A7ALP5_9PLEO</name>
<organism evidence="1 2">
    <name type="scientific">Plenodomus tracheiphilus IPT5</name>
    <dbReference type="NCBI Taxonomy" id="1408161"/>
    <lineage>
        <taxon>Eukaryota</taxon>
        <taxon>Fungi</taxon>
        <taxon>Dikarya</taxon>
        <taxon>Ascomycota</taxon>
        <taxon>Pezizomycotina</taxon>
        <taxon>Dothideomycetes</taxon>
        <taxon>Pleosporomycetidae</taxon>
        <taxon>Pleosporales</taxon>
        <taxon>Pleosporineae</taxon>
        <taxon>Leptosphaeriaceae</taxon>
        <taxon>Plenodomus</taxon>
    </lineage>
</organism>
<dbReference type="OrthoDB" id="10326787at2759"/>
<sequence length="52" mass="5828">MACCKLKALSRFGDSSVVIVRVIEHKVSELALCYTKDVDYIANNFSYSLARV</sequence>
<dbReference type="EMBL" id="MU006434">
    <property type="protein sequence ID" value="KAF2844026.1"/>
    <property type="molecule type" value="Genomic_DNA"/>
</dbReference>
<gene>
    <name evidence="1" type="ORF">T440DRAFT_367370</name>
</gene>
<evidence type="ECO:0000313" key="2">
    <source>
        <dbReference type="Proteomes" id="UP000799423"/>
    </source>
</evidence>
<proteinExistence type="predicted"/>
<keyword evidence="2" id="KW-1185">Reference proteome</keyword>
<reference evidence="1" key="1">
    <citation type="submission" date="2020-01" db="EMBL/GenBank/DDBJ databases">
        <authorList>
            <consortium name="DOE Joint Genome Institute"/>
            <person name="Haridas S."/>
            <person name="Albert R."/>
            <person name="Binder M."/>
            <person name="Bloem J."/>
            <person name="Labutti K."/>
            <person name="Salamov A."/>
            <person name="Andreopoulos B."/>
            <person name="Baker S.E."/>
            <person name="Barry K."/>
            <person name="Bills G."/>
            <person name="Bluhm B.H."/>
            <person name="Cannon C."/>
            <person name="Castanera R."/>
            <person name="Culley D.E."/>
            <person name="Daum C."/>
            <person name="Ezra D."/>
            <person name="Gonzalez J.B."/>
            <person name="Henrissat B."/>
            <person name="Kuo A."/>
            <person name="Liang C."/>
            <person name="Lipzen A."/>
            <person name="Lutzoni F."/>
            <person name="Magnuson J."/>
            <person name="Mondo S."/>
            <person name="Nolan M."/>
            <person name="Ohm R."/>
            <person name="Pangilinan J."/>
            <person name="Park H.-J."/>
            <person name="Ramirez L."/>
            <person name="Alfaro M."/>
            <person name="Sun H."/>
            <person name="Tritt A."/>
            <person name="Yoshinaga Y."/>
            <person name="Zwiers L.-H."/>
            <person name="Turgeon B.G."/>
            <person name="Goodwin S.B."/>
            <person name="Spatafora J.W."/>
            <person name="Crous P.W."/>
            <person name="Grigoriev I.V."/>
        </authorList>
    </citation>
    <scope>NUCLEOTIDE SEQUENCE</scope>
    <source>
        <strain evidence="1">IPT5</strain>
    </source>
</reference>
<protein>
    <submittedName>
        <fullName evidence="1">Uncharacterized protein</fullName>
    </submittedName>
</protein>
<dbReference type="Proteomes" id="UP000799423">
    <property type="component" value="Unassembled WGS sequence"/>
</dbReference>
<dbReference type="AlphaFoldDB" id="A0A6A7ALP5"/>
<feature type="non-terminal residue" evidence="1">
    <location>
        <position position="52"/>
    </location>
</feature>
<accession>A0A6A7ALP5</accession>
<evidence type="ECO:0000313" key="1">
    <source>
        <dbReference type="EMBL" id="KAF2844026.1"/>
    </source>
</evidence>